<comment type="similarity">
    <text evidence="2">Belongs to the fimbrial protein family.</text>
</comment>
<reference evidence="8" key="1">
    <citation type="submission" date="2016-10" db="EMBL/GenBank/DDBJ databases">
        <authorList>
            <person name="Varghese N."/>
            <person name="Submissions S."/>
        </authorList>
    </citation>
    <scope>NUCLEOTIDE SEQUENCE [LARGE SCALE GENOMIC DNA]</scope>
    <source>
        <strain evidence="8">UNC178MFTsu3.1</strain>
    </source>
</reference>
<dbReference type="PANTHER" id="PTHR33420:SF3">
    <property type="entry name" value="FIMBRIAL SUBUNIT ELFA"/>
    <property type="match status" value="1"/>
</dbReference>
<dbReference type="RefSeq" id="WP_026634379.1">
    <property type="nucleotide sequence ID" value="NZ_FONH01000001.1"/>
</dbReference>
<evidence type="ECO:0000256" key="2">
    <source>
        <dbReference type="ARBA" id="ARBA00006671"/>
    </source>
</evidence>
<protein>
    <submittedName>
        <fullName evidence="7">Major type 1 subunit fimbrin (Pilin)</fullName>
    </submittedName>
</protein>
<evidence type="ECO:0000256" key="5">
    <source>
        <dbReference type="SAM" id="SignalP"/>
    </source>
</evidence>
<evidence type="ECO:0000256" key="1">
    <source>
        <dbReference type="ARBA" id="ARBA00004561"/>
    </source>
</evidence>
<evidence type="ECO:0000256" key="3">
    <source>
        <dbReference type="ARBA" id="ARBA00022729"/>
    </source>
</evidence>
<dbReference type="EMBL" id="FONH01000001">
    <property type="protein sequence ID" value="SFE10304.1"/>
    <property type="molecule type" value="Genomic_DNA"/>
</dbReference>
<feature type="signal peptide" evidence="5">
    <location>
        <begin position="1"/>
        <end position="21"/>
    </location>
</feature>
<proteinExistence type="inferred from homology"/>
<evidence type="ECO:0000256" key="4">
    <source>
        <dbReference type="ARBA" id="ARBA00023263"/>
    </source>
</evidence>
<organism evidence="7 8">
    <name type="scientific">Dyella marensis</name>
    <dbReference type="NCBI Taxonomy" id="500610"/>
    <lineage>
        <taxon>Bacteria</taxon>
        <taxon>Pseudomonadati</taxon>
        <taxon>Pseudomonadota</taxon>
        <taxon>Gammaproteobacteria</taxon>
        <taxon>Lysobacterales</taxon>
        <taxon>Rhodanobacteraceae</taxon>
        <taxon>Dyella</taxon>
    </lineage>
</organism>
<accession>A0A1I1XSQ8</accession>
<feature type="chain" id="PRO_5011520902" evidence="5">
    <location>
        <begin position="22"/>
        <end position="178"/>
    </location>
</feature>
<feature type="domain" description="Fimbrial-type adhesion" evidence="6">
    <location>
        <begin position="27"/>
        <end position="178"/>
    </location>
</feature>
<gene>
    <name evidence="7" type="ORF">SAMN02799615_00364</name>
</gene>
<dbReference type="PANTHER" id="PTHR33420">
    <property type="entry name" value="FIMBRIAL SUBUNIT ELFA-RELATED"/>
    <property type="match status" value="1"/>
</dbReference>
<dbReference type="AlphaFoldDB" id="A0A1I1XSQ8"/>
<dbReference type="SUPFAM" id="SSF49401">
    <property type="entry name" value="Bacterial adhesins"/>
    <property type="match status" value="1"/>
</dbReference>
<dbReference type="STRING" id="500610.SAMN02799615_00364"/>
<dbReference type="Pfam" id="PF00419">
    <property type="entry name" value="Fimbrial"/>
    <property type="match status" value="1"/>
</dbReference>
<dbReference type="InterPro" id="IPR000259">
    <property type="entry name" value="Adhesion_dom_fimbrial"/>
</dbReference>
<sequence length="178" mass="17887">MKHIARAALAGALVLVGSAYASDGTVTITGKIVGNTCTITNGNPSVTLPTVAANILSASGNVAGATSFSIDLVCKDGASPTPGNATGSVKAFFEVGPNVDTATGRLKLTSASTATKLQLQLLDNDAGVIKIGDASSIDTVAFDTTGKATLNYSVQYYATDKVTAGTANSSVTYSLVYQ</sequence>
<comment type="subcellular location">
    <subcellularLocation>
        <location evidence="1">Fimbrium</location>
    </subcellularLocation>
</comment>
<keyword evidence="8" id="KW-1185">Reference proteome</keyword>
<keyword evidence="3 5" id="KW-0732">Signal</keyword>
<keyword evidence="4" id="KW-0281">Fimbrium</keyword>
<dbReference type="Proteomes" id="UP000199477">
    <property type="component" value="Unassembled WGS sequence"/>
</dbReference>
<dbReference type="Gene3D" id="2.60.40.1090">
    <property type="entry name" value="Fimbrial-type adhesion domain"/>
    <property type="match status" value="1"/>
</dbReference>
<dbReference type="InterPro" id="IPR036937">
    <property type="entry name" value="Adhesion_dom_fimbrial_sf"/>
</dbReference>
<evidence type="ECO:0000259" key="6">
    <source>
        <dbReference type="Pfam" id="PF00419"/>
    </source>
</evidence>
<dbReference type="InterPro" id="IPR008966">
    <property type="entry name" value="Adhesion_dom_sf"/>
</dbReference>
<name>A0A1I1XSQ8_9GAMM</name>
<evidence type="ECO:0000313" key="7">
    <source>
        <dbReference type="EMBL" id="SFE10304.1"/>
    </source>
</evidence>
<dbReference type="GO" id="GO:0009289">
    <property type="term" value="C:pilus"/>
    <property type="evidence" value="ECO:0007669"/>
    <property type="project" value="UniProtKB-SubCell"/>
</dbReference>
<evidence type="ECO:0000313" key="8">
    <source>
        <dbReference type="Proteomes" id="UP000199477"/>
    </source>
</evidence>
<dbReference type="InterPro" id="IPR050263">
    <property type="entry name" value="Bact_Fimbrial_Adh_Pro"/>
</dbReference>
<dbReference type="GO" id="GO:0043709">
    <property type="term" value="P:cell adhesion involved in single-species biofilm formation"/>
    <property type="evidence" value="ECO:0007669"/>
    <property type="project" value="TreeGrafter"/>
</dbReference>